<reference evidence="1" key="2">
    <citation type="submission" date="2022-06" db="UniProtKB">
        <authorList>
            <consortium name="EnsemblMetazoa"/>
        </authorList>
    </citation>
    <scope>IDENTIFICATION</scope>
    <source>
        <strain evidence="1">DF5081</strain>
    </source>
</reference>
<dbReference type="Proteomes" id="UP000005237">
    <property type="component" value="Unassembled WGS sequence"/>
</dbReference>
<sequence length="95" mass="10982">MLLQMFQLLEDYGISSFRVETADYTVRAFADPAKTRFSSINFLDVPEYNTAIRRKQSRPPFVYSRTIQAPGRELPLRSKSAAAKRKRGLNLERLL</sequence>
<protein>
    <submittedName>
        <fullName evidence="1">Uncharacterized protein</fullName>
    </submittedName>
</protein>
<evidence type="ECO:0000313" key="2">
    <source>
        <dbReference type="Proteomes" id="UP000005237"/>
    </source>
</evidence>
<accession>A0A8R1IEN1</accession>
<name>A0A8R1IEN1_CAEJA</name>
<reference evidence="2" key="1">
    <citation type="submission" date="2010-08" db="EMBL/GenBank/DDBJ databases">
        <authorList>
            <consortium name="Caenorhabditis japonica Sequencing Consortium"/>
            <person name="Wilson R.K."/>
        </authorList>
    </citation>
    <scope>NUCLEOTIDE SEQUENCE [LARGE SCALE GENOMIC DNA]</scope>
    <source>
        <strain evidence="2">DF5081</strain>
    </source>
</reference>
<keyword evidence="2" id="KW-1185">Reference proteome</keyword>
<dbReference type="AlphaFoldDB" id="A0A8R1IEN1"/>
<dbReference type="EnsemblMetazoa" id="CJA31334a.1">
    <property type="protein sequence ID" value="CJA31334a.1"/>
    <property type="gene ID" value="WBGene00207181"/>
</dbReference>
<evidence type="ECO:0000313" key="1">
    <source>
        <dbReference type="EnsemblMetazoa" id="CJA31334a.1"/>
    </source>
</evidence>
<organism evidence="1 2">
    <name type="scientific">Caenorhabditis japonica</name>
    <dbReference type="NCBI Taxonomy" id="281687"/>
    <lineage>
        <taxon>Eukaryota</taxon>
        <taxon>Metazoa</taxon>
        <taxon>Ecdysozoa</taxon>
        <taxon>Nematoda</taxon>
        <taxon>Chromadorea</taxon>
        <taxon>Rhabditida</taxon>
        <taxon>Rhabditina</taxon>
        <taxon>Rhabditomorpha</taxon>
        <taxon>Rhabditoidea</taxon>
        <taxon>Rhabditidae</taxon>
        <taxon>Peloderinae</taxon>
        <taxon>Caenorhabditis</taxon>
    </lineage>
</organism>
<proteinExistence type="predicted"/>